<sequence>MNTKDVINSFPESNPNQRIKLNIGGKLFETTVSTLQSAAPSSFLASLSSTHSPSFIDRDPEIFSSLLSLLRTHRLPSTTLPHSGQISYYDGLILSLSSTVRTHLDDISSIVSISPEISAVGSNSFSGLHLYTREKHAGSLYWMDDSDTRVHKSRVTSIADSVGIDDDSGMAVFAAAFECRHGENAVLIVDKSTLKVVAEIGRQSGNSAKSTAIKRLRWVPQVGLLVGSAVNWGAFGYSGYVRVWDPRSGEIVWETNEPGGVVRSSRLGDTMADIDVDPEGLFLAKVGSKTGDLGVADLRKLGSDSWVYLEDRNPGLSRDWNAGGSVVVHCYKENVFVGRDGGLEAWSRVADRAVGGGGEREWGVFRRNYVDKVEDIKRGIISKIEGGGNRLFVRRENVEASIPEGFSELDELVSPPHLVHPSAGMIMITRADLITLEQHYQSVLPDHLKKSNETLTSVTVPLPQNQCAGVVLMFEFVESNLNAPVTRAPEVTVPLNSELDTSFDGGMGANKPNGQPKKVEAPVNGNNGCANTFNVLLQNELDDIDPIMGDGILET</sequence>
<dbReference type="EnsemblPlants" id="AUR62032469-RA">
    <property type="protein sequence ID" value="AUR62032469-RA:cds"/>
    <property type="gene ID" value="AUR62032469"/>
</dbReference>
<protein>
    <recommendedName>
        <fullName evidence="2">Potassium channel tetramerisation-type BTB domain-containing protein</fullName>
    </recommendedName>
</protein>
<dbReference type="PANTHER" id="PTHR11145:SF8">
    <property type="entry name" value="RE57120P"/>
    <property type="match status" value="1"/>
</dbReference>
<evidence type="ECO:0000313" key="4">
    <source>
        <dbReference type="Proteomes" id="UP000596660"/>
    </source>
</evidence>
<dbReference type="SUPFAM" id="SSF54695">
    <property type="entry name" value="POZ domain"/>
    <property type="match status" value="1"/>
</dbReference>
<accession>A0A803MMG8</accession>
<name>A0A803MMG8_CHEQI</name>
<dbReference type="Pfam" id="PF02214">
    <property type="entry name" value="BTB_2"/>
    <property type="match status" value="1"/>
</dbReference>
<reference evidence="3" key="1">
    <citation type="journal article" date="2017" name="Nature">
        <title>The genome of Chenopodium quinoa.</title>
        <authorList>
            <person name="Jarvis D.E."/>
            <person name="Ho Y.S."/>
            <person name="Lightfoot D.J."/>
            <person name="Schmoeckel S.M."/>
            <person name="Li B."/>
            <person name="Borm T.J.A."/>
            <person name="Ohyanagi H."/>
            <person name="Mineta K."/>
            <person name="Michell C.T."/>
            <person name="Saber N."/>
            <person name="Kharbatia N.M."/>
            <person name="Rupper R.R."/>
            <person name="Sharp A.R."/>
            <person name="Dally N."/>
            <person name="Boughton B.A."/>
            <person name="Woo Y.H."/>
            <person name="Gao G."/>
            <person name="Schijlen E.G.W.M."/>
            <person name="Guo X."/>
            <person name="Momin A.A."/>
            <person name="Negrao S."/>
            <person name="Al-Babili S."/>
            <person name="Gehring C."/>
            <person name="Roessner U."/>
            <person name="Jung C."/>
            <person name="Murphy K."/>
            <person name="Arold S.T."/>
            <person name="Gojobori T."/>
            <person name="van der Linden C.G."/>
            <person name="van Loo E.N."/>
            <person name="Jellen E.N."/>
            <person name="Maughan P.J."/>
            <person name="Tester M."/>
        </authorList>
    </citation>
    <scope>NUCLEOTIDE SEQUENCE [LARGE SCALE GENOMIC DNA]</scope>
    <source>
        <strain evidence="3">cv. PI 614886</strain>
    </source>
</reference>
<dbReference type="Gramene" id="AUR62032469-RA">
    <property type="protein sequence ID" value="AUR62032469-RA:cds"/>
    <property type="gene ID" value="AUR62032469"/>
</dbReference>
<comment type="pathway">
    <text evidence="1">Protein modification; protein ubiquitination.</text>
</comment>
<dbReference type="Gene3D" id="3.30.710.10">
    <property type="entry name" value="Potassium Channel Kv1.1, Chain A"/>
    <property type="match status" value="1"/>
</dbReference>
<keyword evidence="4" id="KW-1185">Reference proteome</keyword>
<evidence type="ECO:0000259" key="2">
    <source>
        <dbReference type="Pfam" id="PF02214"/>
    </source>
</evidence>
<reference evidence="3" key="2">
    <citation type="submission" date="2021-03" db="UniProtKB">
        <authorList>
            <consortium name="EnsemblPlants"/>
        </authorList>
    </citation>
    <scope>IDENTIFICATION</scope>
</reference>
<dbReference type="AlphaFoldDB" id="A0A803MMG8"/>
<proteinExistence type="predicted"/>
<dbReference type="Proteomes" id="UP000596660">
    <property type="component" value="Unplaced"/>
</dbReference>
<dbReference type="InterPro" id="IPR045068">
    <property type="entry name" value="BACURD1-3"/>
</dbReference>
<evidence type="ECO:0000313" key="3">
    <source>
        <dbReference type="EnsemblPlants" id="AUR62032469-RA:cds"/>
    </source>
</evidence>
<dbReference type="InterPro" id="IPR011333">
    <property type="entry name" value="SKP1/BTB/POZ_sf"/>
</dbReference>
<organism evidence="3 4">
    <name type="scientific">Chenopodium quinoa</name>
    <name type="common">Quinoa</name>
    <dbReference type="NCBI Taxonomy" id="63459"/>
    <lineage>
        <taxon>Eukaryota</taxon>
        <taxon>Viridiplantae</taxon>
        <taxon>Streptophyta</taxon>
        <taxon>Embryophyta</taxon>
        <taxon>Tracheophyta</taxon>
        <taxon>Spermatophyta</taxon>
        <taxon>Magnoliopsida</taxon>
        <taxon>eudicotyledons</taxon>
        <taxon>Gunneridae</taxon>
        <taxon>Pentapetalae</taxon>
        <taxon>Caryophyllales</taxon>
        <taxon>Chenopodiaceae</taxon>
        <taxon>Chenopodioideae</taxon>
        <taxon>Atripliceae</taxon>
        <taxon>Chenopodium</taxon>
    </lineage>
</organism>
<feature type="domain" description="Potassium channel tetramerisation-type BTB" evidence="2">
    <location>
        <begin position="19"/>
        <end position="78"/>
    </location>
</feature>
<dbReference type="InterPro" id="IPR003131">
    <property type="entry name" value="T1-type_BTB"/>
</dbReference>
<dbReference type="CDD" id="cd18316">
    <property type="entry name" value="BTB_POZ_KCTD-like"/>
    <property type="match status" value="1"/>
</dbReference>
<dbReference type="GO" id="GO:0051260">
    <property type="term" value="P:protein homooligomerization"/>
    <property type="evidence" value="ECO:0007669"/>
    <property type="project" value="InterPro"/>
</dbReference>
<dbReference type="SUPFAM" id="SSF50969">
    <property type="entry name" value="YVTN repeat-like/Quinoprotein amine dehydrogenase"/>
    <property type="match status" value="1"/>
</dbReference>
<dbReference type="PANTHER" id="PTHR11145">
    <property type="entry name" value="BTB/POZ DOMAIN-CONTAINING ADAPTER FOR CUL3-MEDIATED RHOA DEGRADATION PROTEIN FAMILY MEMBER"/>
    <property type="match status" value="1"/>
</dbReference>
<dbReference type="OMA" id="IAPCRRI"/>
<dbReference type="InterPro" id="IPR011044">
    <property type="entry name" value="Quino_amine_DH_bsu"/>
</dbReference>
<evidence type="ECO:0000256" key="1">
    <source>
        <dbReference type="ARBA" id="ARBA00004906"/>
    </source>
</evidence>